<dbReference type="AlphaFoldDB" id="A0AB39X376"/>
<dbReference type="Pfam" id="PF15529">
    <property type="entry name" value="Ntox24"/>
    <property type="match status" value="1"/>
</dbReference>
<organism evidence="3">
    <name type="scientific">Pseudidiomarina sp. PP-1MA</name>
    <dbReference type="NCBI Taxonomy" id="3237706"/>
    <lineage>
        <taxon>Bacteria</taxon>
        <taxon>Pseudomonadati</taxon>
        <taxon>Pseudomonadota</taxon>
        <taxon>Gammaproteobacteria</taxon>
        <taxon>Alteromonadales</taxon>
        <taxon>Idiomarinaceae</taxon>
        <taxon>Pseudidiomarina</taxon>
    </lineage>
</organism>
<dbReference type="EMBL" id="CP165718">
    <property type="protein sequence ID" value="XDV08544.1"/>
    <property type="molecule type" value="Genomic_DNA"/>
</dbReference>
<evidence type="ECO:0000259" key="2">
    <source>
        <dbReference type="Pfam" id="PF15529"/>
    </source>
</evidence>
<evidence type="ECO:0000313" key="3">
    <source>
        <dbReference type="EMBL" id="XDV08544.1"/>
    </source>
</evidence>
<proteinExistence type="predicted"/>
<evidence type="ECO:0000256" key="1">
    <source>
        <dbReference type="SAM" id="MobiDB-lite"/>
    </source>
</evidence>
<dbReference type="RefSeq" id="WP_369742320.1">
    <property type="nucleotide sequence ID" value="NZ_CP165718.1"/>
</dbReference>
<reference evidence="3" key="1">
    <citation type="submission" date="2024-07" db="EMBL/GenBank/DDBJ databases">
        <title>Whole genome sequence of bacterial strains from algal surface.</title>
        <authorList>
            <person name="Kumar P."/>
        </authorList>
    </citation>
    <scope>NUCLEOTIDE SEQUENCE</scope>
    <source>
        <strain evidence="3">PP-1MA</strain>
    </source>
</reference>
<sequence>MCAISYAYQYTTHNGDGTFKQYRGSGQDHGGIPRPNVKENKLNTNPNTGEQFPSKSEVRPPREDEIPKG</sequence>
<feature type="compositionally biased region" description="Polar residues" evidence="1">
    <location>
        <begin position="42"/>
        <end position="54"/>
    </location>
</feature>
<feature type="domain" description="Bacterial toxin 24" evidence="2">
    <location>
        <begin position="10"/>
        <end position="57"/>
    </location>
</feature>
<feature type="region of interest" description="Disordered" evidence="1">
    <location>
        <begin position="13"/>
        <end position="69"/>
    </location>
</feature>
<protein>
    <submittedName>
        <fullName evidence="3">Polymorphic toxin type 24 domain-containing protein</fullName>
    </submittedName>
</protein>
<gene>
    <name evidence="3" type="ORF">AB8S08_07105</name>
</gene>
<name>A0AB39X376_9GAMM</name>
<dbReference type="InterPro" id="IPR029114">
    <property type="entry name" value="Ntox24"/>
</dbReference>
<feature type="compositionally biased region" description="Basic and acidic residues" evidence="1">
    <location>
        <begin position="56"/>
        <end position="69"/>
    </location>
</feature>
<accession>A0AB39X376</accession>